<dbReference type="EMBL" id="AFEU01000003">
    <property type="protein sequence ID" value="EIJ78041.1"/>
    <property type="molecule type" value="Genomic_DNA"/>
</dbReference>
<dbReference type="PATRIC" id="fig|997296.3.peg.2259"/>
<proteinExistence type="predicted"/>
<accession>I3DUX0</accession>
<sequence>MPERERTLFFGNLSNDDQQIYGLQSLSLPEIDRLEKGEYAAIVASPYLLPIVFQIQPRSIIALLDPVPDDEDENLWQKFSGLLAAQAQLIGSHCEEIYLEQCLCHENVMLLQNENKEYETMWPEVLLALDRGESLVPWKRRQWESRVAYYKDLHEQIGDDEKVCYWLSLYLYFLERSIAKEYLSISFEQMILKNDRDCLSTHYRFFSAIEAKAGNLDLATRNYAITAIADEEKLNVKSLYDLLEQGRTDLVQAEIFKLNKDYQSAIRVLKSSSDPDASRFLLPNYLHTYRWEEALNLLENMELAVTEQYFVDGIRGILHRIRGRRHEAIHLLLRASIHDWKVLSNIAEIDQWEQAMEKVIRRVSDAE</sequence>
<gene>
    <name evidence="1" type="ORF">PB1_10764</name>
</gene>
<comment type="caution">
    <text evidence="1">The sequence shown here is derived from an EMBL/GenBank/DDBJ whole genome shotgun (WGS) entry which is preliminary data.</text>
</comment>
<evidence type="ECO:0000313" key="1">
    <source>
        <dbReference type="EMBL" id="EIJ78041.1"/>
    </source>
</evidence>
<organism evidence="1 2">
    <name type="scientific">Bacillus methanolicus PB1</name>
    <dbReference type="NCBI Taxonomy" id="997296"/>
    <lineage>
        <taxon>Bacteria</taxon>
        <taxon>Bacillati</taxon>
        <taxon>Bacillota</taxon>
        <taxon>Bacilli</taxon>
        <taxon>Bacillales</taxon>
        <taxon>Bacillaceae</taxon>
        <taxon>Bacillus</taxon>
    </lineage>
</organism>
<dbReference type="STRING" id="997296.PB1_10764"/>
<protein>
    <submittedName>
        <fullName evidence="1">Uncharacterized protein</fullName>
    </submittedName>
</protein>
<keyword evidence="2" id="KW-1185">Reference proteome</keyword>
<evidence type="ECO:0000313" key="2">
    <source>
        <dbReference type="Proteomes" id="UP000010523"/>
    </source>
</evidence>
<name>I3DUX0_BACMT</name>
<dbReference type="eggNOG" id="ENOG5033USX">
    <property type="taxonomic scope" value="Bacteria"/>
</dbReference>
<reference evidence="1 2" key="1">
    <citation type="journal article" date="2012" name="Appl. Environ. Microbiol.">
        <title>Genome Sequence of Thermotolerant Bacillus methanolicus: Features and Regulation Related to Methylotrophy and Production of L-Lysine and L-Glutamate from Methanol.</title>
        <authorList>
            <person name="Heggeset T.M."/>
            <person name="Krog A."/>
            <person name="Balzer S."/>
            <person name="Wentzel A."/>
            <person name="Ellingsen T.E."/>
            <person name="Brautaset T."/>
        </authorList>
    </citation>
    <scope>NUCLEOTIDE SEQUENCE [LARGE SCALE GENOMIC DNA]</scope>
    <source>
        <strain evidence="1 2">PB1</strain>
    </source>
</reference>
<dbReference type="AlphaFoldDB" id="I3DUX0"/>
<dbReference type="Proteomes" id="UP000010523">
    <property type="component" value="Unassembled WGS sequence"/>
</dbReference>